<keyword evidence="1" id="KW-0472">Membrane</keyword>
<gene>
    <name evidence="2" type="ORF">EZS27_028338</name>
</gene>
<name>A0A5J4QM78_9ZZZZ</name>
<evidence type="ECO:0000256" key="1">
    <source>
        <dbReference type="SAM" id="Phobius"/>
    </source>
</evidence>
<keyword evidence="1" id="KW-1133">Transmembrane helix</keyword>
<dbReference type="AlphaFoldDB" id="A0A5J4QM78"/>
<protein>
    <submittedName>
        <fullName evidence="2">Uncharacterized protein</fullName>
    </submittedName>
</protein>
<organism evidence="2">
    <name type="scientific">termite gut metagenome</name>
    <dbReference type="NCBI Taxonomy" id="433724"/>
    <lineage>
        <taxon>unclassified sequences</taxon>
        <taxon>metagenomes</taxon>
        <taxon>organismal metagenomes</taxon>
    </lineage>
</organism>
<dbReference type="EMBL" id="SNRY01003134">
    <property type="protein sequence ID" value="KAA6322084.1"/>
    <property type="molecule type" value="Genomic_DNA"/>
</dbReference>
<keyword evidence="1" id="KW-0812">Transmembrane</keyword>
<reference evidence="2" key="1">
    <citation type="submission" date="2019-03" db="EMBL/GenBank/DDBJ databases">
        <title>Single cell metagenomics reveals metabolic interactions within the superorganism composed of flagellate Streblomastix strix and complex community of Bacteroidetes bacteria on its surface.</title>
        <authorList>
            <person name="Treitli S.C."/>
            <person name="Kolisko M."/>
            <person name="Husnik F."/>
            <person name="Keeling P."/>
            <person name="Hampl V."/>
        </authorList>
    </citation>
    <scope>NUCLEOTIDE SEQUENCE</scope>
    <source>
        <strain evidence="2">STM</strain>
    </source>
</reference>
<evidence type="ECO:0000313" key="2">
    <source>
        <dbReference type="EMBL" id="KAA6322084.1"/>
    </source>
</evidence>
<proteinExistence type="predicted"/>
<sequence>MGSRDSGFEQATGGQIQFRIHLGGSYKTVNSAVNVTAGQYIMLLVLLTTKAINFPLYKKTGFIPIFRLQ</sequence>
<feature type="transmembrane region" description="Helical" evidence="1">
    <location>
        <begin position="37"/>
        <end position="57"/>
    </location>
</feature>
<accession>A0A5J4QM78</accession>
<comment type="caution">
    <text evidence="2">The sequence shown here is derived from an EMBL/GenBank/DDBJ whole genome shotgun (WGS) entry which is preliminary data.</text>
</comment>